<dbReference type="CDD" id="cd00827">
    <property type="entry name" value="init_cond_enzymes"/>
    <property type="match status" value="1"/>
</dbReference>
<protein>
    <recommendedName>
        <fullName evidence="5">Hydroxymethylglutaryl-CoA synthase</fullName>
        <shortName evidence="5">HMG-CoA synthase</shortName>
        <ecNumber evidence="5">2.3.3.10</ecNumber>
    </recommendedName>
    <alternativeName>
        <fullName evidence="5">3-hydroxy-3-methylglutaryl coenzyme A synthase</fullName>
    </alternativeName>
</protein>
<evidence type="ECO:0000313" key="9">
    <source>
        <dbReference type="Proteomes" id="UP000193411"/>
    </source>
</evidence>
<keyword evidence="2 5" id="KW-0808">Transferase</keyword>
<evidence type="ECO:0000259" key="7">
    <source>
        <dbReference type="Pfam" id="PF08540"/>
    </source>
</evidence>
<dbReference type="STRING" id="765915.A0A1Y2HSS5"/>
<dbReference type="EC" id="2.3.3.10" evidence="5"/>
<evidence type="ECO:0000256" key="1">
    <source>
        <dbReference type="ARBA" id="ARBA00007061"/>
    </source>
</evidence>
<dbReference type="GO" id="GO:0010142">
    <property type="term" value="P:farnesyl diphosphate biosynthetic process, mevalonate pathway"/>
    <property type="evidence" value="ECO:0007669"/>
    <property type="project" value="InterPro"/>
</dbReference>
<evidence type="ECO:0000256" key="4">
    <source>
        <dbReference type="PIRSR" id="PIRSR610122-2"/>
    </source>
</evidence>
<feature type="active site" description="Proton donor/acceptor" evidence="3">
    <location>
        <position position="107"/>
    </location>
</feature>
<dbReference type="Pfam" id="PF08540">
    <property type="entry name" value="HMG_CoA_synt_C"/>
    <property type="match status" value="1"/>
</dbReference>
<dbReference type="AlphaFoldDB" id="A0A1Y2HSS5"/>
<gene>
    <name evidence="8" type="ORF">BCR44DRAFT_36367</name>
</gene>
<evidence type="ECO:0000256" key="2">
    <source>
        <dbReference type="ARBA" id="ARBA00022679"/>
    </source>
</evidence>
<dbReference type="OrthoDB" id="1269963at2759"/>
<feature type="non-terminal residue" evidence="8">
    <location>
        <position position="1"/>
    </location>
</feature>
<feature type="active site" description="Acyl-thioester intermediate" evidence="3">
    <location>
        <position position="141"/>
    </location>
</feature>
<dbReference type="InterPro" id="IPR013528">
    <property type="entry name" value="HMG_CoA_synth_N"/>
</dbReference>
<dbReference type="PANTHER" id="PTHR43323:SF2">
    <property type="entry name" value="HYDROXYMETHYLGLUTARYL-COA SYNTHASE"/>
    <property type="match status" value="1"/>
</dbReference>
<dbReference type="GO" id="GO:0006084">
    <property type="term" value="P:acetyl-CoA metabolic process"/>
    <property type="evidence" value="ECO:0007669"/>
    <property type="project" value="InterPro"/>
</dbReference>
<sequence>MLATAIPRAPATAANGASNGAGSHYPQNVGILAMEIYFPRRCIDQQDLEKHDGVSAGKYTIGLGQTQMAFVDDREDINSISLTVVRNLMDKYNISYTDIGRLEVGTETIIDKSKSVKTHLMDLFAAHGNTSIEGIATTNACYGGTSALFNAVQWMESSYWDGRYAIVVAGDIAIYASGSARPTSGVGTTAMLIGPNAPLVMERGLRGTHMENVYDFYKPNLSSEFPEVDGPQSVVCYMRAVDKCYEYYQGKLAQHNANHVHQPLMDVADFAVFHSPYAKIVQKAAGRLFLNDYLRFPDSPRFANVPEQLKSTKLEDSYFDKDVEKAFVAVSKQFFAERTEPSLLTCKMIGNMYCGSLYGSLLSLLSVTPEQDLLGKRILMFSYGSGLASSMFSLRVAAPVGHIVKTTDVVNRLKARTVLSPKVFEEVMELREREHNAKEYVPTGDLVNGLFDGTYYLTGIDAKFRRTYARKEPASA</sequence>
<dbReference type="InterPro" id="IPR013746">
    <property type="entry name" value="HMG_CoA_synt_C_dom"/>
</dbReference>
<feature type="domain" description="Hydroxymethylglutaryl-coenzyme A synthase N-terminal" evidence="6">
    <location>
        <begin position="25"/>
        <end position="198"/>
    </location>
</feature>
<organism evidence="8 9">
    <name type="scientific">Catenaria anguillulae PL171</name>
    <dbReference type="NCBI Taxonomy" id="765915"/>
    <lineage>
        <taxon>Eukaryota</taxon>
        <taxon>Fungi</taxon>
        <taxon>Fungi incertae sedis</taxon>
        <taxon>Blastocladiomycota</taxon>
        <taxon>Blastocladiomycetes</taxon>
        <taxon>Blastocladiales</taxon>
        <taxon>Catenariaceae</taxon>
        <taxon>Catenaria</taxon>
    </lineage>
</organism>
<dbReference type="SUPFAM" id="SSF53901">
    <property type="entry name" value="Thiolase-like"/>
    <property type="match status" value="2"/>
</dbReference>
<feature type="active site" description="Proton donor/acceptor" evidence="3">
    <location>
        <position position="274"/>
    </location>
</feature>
<dbReference type="GO" id="GO:0004421">
    <property type="term" value="F:hydroxymethylglutaryl-CoA synthase activity"/>
    <property type="evidence" value="ECO:0007669"/>
    <property type="project" value="UniProtKB-EC"/>
</dbReference>
<comment type="caution">
    <text evidence="8">The sequence shown here is derived from an EMBL/GenBank/DDBJ whole genome shotgun (WGS) entry which is preliminary data.</text>
</comment>
<name>A0A1Y2HSS5_9FUNG</name>
<dbReference type="FunFam" id="3.40.47.10:FF:000008">
    <property type="entry name" value="3-hydroxy-3-methylglutaryl coenzyme A synthase"/>
    <property type="match status" value="1"/>
</dbReference>
<feature type="binding site" evidence="4">
    <location>
        <position position="283"/>
    </location>
    <ligand>
        <name>CoA</name>
        <dbReference type="ChEBI" id="CHEBI:57287"/>
    </ligand>
</feature>
<dbReference type="Proteomes" id="UP000193411">
    <property type="component" value="Unassembled WGS sequence"/>
</dbReference>
<dbReference type="EMBL" id="MCFL01000015">
    <property type="protein sequence ID" value="ORZ36841.1"/>
    <property type="molecule type" value="Genomic_DNA"/>
</dbReference>
<feature type="binding site" evidence="4">
    <location>
        <position position="233"/>
    </location>
    <ligand>
        <name>CoA</name>
        <dbReference type="ChEBI" id="CHEBI:57287"/>
    </ligand>
</feature>
<dbReference type="Pfam" id="PF01154">
    <property type="entry name" value="HMG_CoA_synt_N"/>
    <property type="match status" value="1"/>
</dbReference>
<dbReference type="InterPro" id="IPR016039">
    <property type="entry name" value="Thiolase-like"/>
</dbReference>
<proteinExistence type="inferred from homology"/>
<evidence type="ECO:0000259" key="6">
    <source>
        <dbReference type="Pfam" id="PF01154"/>
    </source>
</evidence>
<feature type="domain" description="Hydroxymethylglutaryl-coenzyme A synthase C-terminal" evidence="7">
    <location>
        <begin position="199"/>
        <end position="471"/>
    </location>
</feature>
<comment type="catalytic activity">
    <reaction evidence="5">
        <text>acetoacetyl-CoA + acetyl-CoA + H2O = (3S)-3-hydroxy-3-methylglutaryl-CoA + CoA + H(+)</text>
        <dbReference type="Rhea" id="RHEA:10188"/>
        <dbReference type="ChEBI" id="CHEBI:15377"/>
        <dbReference type="ChEBI" id="CHEBI:15378"/>
        <dbReference type="ChEBI" id="CHEBI:43074"/>
        <dbReference type="ChEBI" id="CHEBI:57286"/>
        <dbReference type="ChEBI" id="CHEBI:57287"/>
        <dbReference type="ChEBI" id="CHEBI:57288"/>
        <dbReference type="EC" id="2.3.3.10"/>
    </reaction>
</comment>
<comment type="function">
    <text evidence="5">Catalyzes the condensation of acetyl-CoA with acetoacetyl-CoA to form HMG-CoA.</text>
</comment>
<dbReference type="InterPro" id="IPR010122">
    <property type="entry name" value="HMG_CoA_synthase_euk"/>
</dbReference>
<feature type="binding site" evidence="4">
    <location>
        <position position="279"/>
    </location>
    <ligand>
        <name>CoA</name>
        <dbReference type="ChEBI" id="CHEBI:57287"/>
    </ligand>
</feature>
<accession>A0A1Y2HSS5</accession>
<keyword evidence="9" id="KW-1185">Reference proteome</keyword>
<dbReference type="Gene3D" id="3.40.47.10">
    <property type="match status" value="1"/>
</dbReference>
<dbReference type="NCBIfam" id="TIGR01833">
    <property type="entry name" value="HMG-CoA-S_euk"/>
    <property type="match status" value="1"/>
</dbReference>
<dbReference type="PANTHER" id="PTHR43323">
    <property type="entry name" value="3-HYDROXY-3-METHYLGLUTARYL COENZYME A SYNTHASE"/>
    <property type="match status" value="1"/>
</dbReference>
<reference evidence="8 9" key="1">
    <citation type="submission" date="2016-07" db="EMBL/GenBank/DDBJ databases">
        <title>Pervasive Adenine N6-methylation of Active Genes in Fungi.</title>
        <authorList>
            <consortium name="DOE Joint Genome Institute"/>
            <person name="Mondo S.J."/>
            <person name="Dannebaum R.O."/>
            <person name="Kuo R.C."/>
            <person name="Labutti K."/>
            <person name="Haridas S."/>
            <person name="Kuo A."/>
            <person name="Salamov A."/>
            <person name="Ahrendt S.R."/>
            <person name="Lipzen A."/>
            <person name="Sullivan W."/>
            <person name="Andreopoulos W.B."/>
            <person name="Clum A."/>
            <person name="Lindquist E."/>
            <person name="Daum C."/>
            <person name="Ramamoorthy G.K."/>
            <person name="Gryganskyi A."/>
            <person name="Culley D."/>
            <person name="Magnuson J.K."/>
            <person name="James T.Y."/>
            <person name="O'Malley M.A."/>
            <person name="Stajich J.E."/>
            <person name="Spatafora J.W."/>
            <person name="Visel A."/>
            <person name="Grigoriev I.V."/>
        </authorList>
    </citation>
    <scope>NUCLEOTIDE SEQUENCE [LARGE SCALE GENOMIC DNA]</scope>
    <source>
        <strain evidence="8 9">PL171</strain>
    </source>
</reference>
<evidence type="ECO:0000256" key="3">
    <source>
        <dbReference type="PIRSR" id="PIRSR610122-1"/>
    </source>
</evidence>
<evidence type="ECO:0000256" key="5">
    <source>
        <dbReference type="RuleBase" id="RU364071"/>
    </source>
</evidence>
<evidence type="ECO:0000313" key="8">
    <source>
        <dbReference type="EMBL" id="ORZ36841.1"/>
    </source>
</evidence>
<comment type="similarity">
    <text evidence="1 5">Belongs to the thiolase-like superfamily. HMG-CoA synthase family.</text>
</comment>